<evidence type="ECO:0000256" key="1">
    <source>
        <dbReference type="ARBA" id="ARBA00008031"/>
    </source>
</evidence>
<feature type="active site" description="Proton acceptor; specific for (R)-substrate epimerization" evidence="5">
    <location>
        <position position="151"/>
    </location>
</feature>
<dbReference type="Pfam" id="PF02746">
    <property type="entry name" value="MR_MLE_N"/>
    <property type="match status" value="1"/>
</dbReference>
<feature type="binding site" evidence="6">
    <location>
        <position position="202"/>
    </location>
    <ligand>
        <name>Mg(2+)</name>
        <dbReference type="ChEBI" id="CHEBI:18420"/>
    </ligand>
</feature>
<comment type="similarity">
    <text evidence="1 7">Belongs to the mandelate racemase/muconate lactonizing enzyme family.</text>
</comment>
<feature type="binding site" evidence="6">
    <location>
        <position position="225"/>
    </location>
    <ligand>
        <name>Mg(2+)</name>
        <dbReference type="ChEBI" id="CHEBI:18420"/>
    </ligand>
</feature>
<keyword evidence="10" id="KW-1185">Reference proteome</keyword>
<dbReference type="Gene3D" id="3.30.390.10">
    <property type="entry name" value="Enolase-like, N-terminal domain"/>
    <property type="match status" value="1"/>
</dbReference>
<dbReference type="GO" id="GO:0016855">
    <property type="term" value="F:racemase and epimerase activity, acting on amino acids and derivatives"/>
    <property type="evidence" value="ECO:0007669"/>
    <property type="project" value="UniProtKB-UniRule"/>
</dbReference>
<dbReference type="InParanoid" id="A0A2G4YWI5"/>
<dbReference type="OrthoDB" id="9782675at2"/>
<dbReference type="InterPro" id="IPR036849">
    <property type="entry name" value="Enolase-like_C_sf"/>
</dbReference>
<dbReference type="SUPFAM" id="SSF51604">
    <property type="entry name" value="Enolase C-terminal domain-like"/>
    <property type="match status" value="1"/>
</dbReference>
<evidence type="ECO:0000256" key="4">
    <source>
        <dbReference type="ARBA" id="ARBA00023235"/>
    </source>
</evidence>
<evidence type="ECO:0000256" key="3">
    <source>
        <dbReference type="ARBA" id="ARBA00022842"/>
    </source>
</evidence>
<dbReference type="GO" id="GO:0046872">
    <property type="term" value="F:metal ion binding"/>
    <property type="evidence" value="ECO:0007669"/>
    <property type="project" value="UniProtKB-KW"/>
</dbReference>
<dbReference type="FunCoup" id="A0A2G4YWI5">
    <property type="interactions" value="62"/>
</dbReference>
<evidence type="ECO:0000256" key="6">
    <source>
        <dbReference type="PIRSR" id="PIRSR634603-3"/>
    </source>
</evidence>
<dbReference type="EC" id="5.1.1.-" evidence="7"/>
<evidence type="ECO:0000256" key="2">
    <source>
        <dbReference type="ARBA" id="ARBA00022723"/>
    </source>
</evidence>
<dbReference type="RefSeq" id="WP_099471381.1">
    <property type="nucleotide sequence ID" value="NZ_CP041025.1"/>
</dbReference>
<feature type="active site" description="Proton acceptor; specific for (S)-substrate epimerization" evidence="5">
    <location>
        <position position="247"/>
    </location>
</feature>
<evidence type="ECO:0000313" key="9">
    <source>
        <dbReference type="EMBL" id="PHZ85796.1"/>
    </source>
</evidence>
<dbReference type="InterPro" id="IPR013341">
    <property type="entry name" value="Mandelate_racemase_N_dom"/>
</dbReference>
<dbReference type="PANTHER" id="PTHR48080">
    <property type="entry name" value="D-GALACTONATE DEHYDRATASE-RELATED"/>
    <property type="match status" value="1"/>
</dbReference>
<sequence>MISRRLSVRPETWVLNEPFHISRGSRTEAHLITAELEHCKVTGCGEAAPYARYGETIDSVMTQLTDVTEAVEDGVSPEELQALLPAGAARNAVDCALWDILARWKGTSVAEMLDLPRPRQVDTAVTIGIGDAATMAVKAKRYKDYPLLKIKLNREDITGKIKAIRAEAPTPRIIIDPNESWTIEDITELDSFMAEMNISVLEQPLAAGQDEGLRDFKGKVPVCADESCHTRADLDGLQGKYQVINIKLDKTGGLTEAVKLKQQATDMGFDIMVGCMISTSLAMAPALLLASDATFVDLDGPLWMKEDRAHGLDITQGCIAGLSPDLWGG</sequence>
<dbReference type="InterPro" id="IPR034593">
    <property type="entry name" value="DgoD-like"/>
</dbReference>
<dbReference type="AlphaFoldDB" id="A0A2G4YWI5"/>
<dbReference type="SMART" id="SM00922">
    <property type="entry name" value="MR_MLE"/>
    <property type="match status" value="1"/>
</dbReference>
<keyword evidence="3 6" id="KW-0460">Magnesium</keyword>
<dbReference type="Pfam" id="PF13378">
    <property type="entry name" value="MR_MLE_C"/>
    <property type="match status" value="1"/>
</dbReference>
<dbReference type="NCBIfam" id="NF011708">
    <property type="entry name" value="PRK15129.1"/>
    <property type="match status" value="1"/>
</dbReference>
<dbReference type="PANTHER" id="PTHR48080:SF3">
    <property type="entry name" value="ENOLASE SUPERFAMILY MEMBER DDB_G0284701"/>
    <property type="match status" value="1"/>
</dbReference>
<dbReference type="InterPro" id="IPR029017">
    <property type="entry name" value="Enolase-like_N"/>
</dbReference>
<name>A0A2G4YWI5_9PROT</name>
<dbReference type="InterPro" id="IPR034603">
    <property type="entry name" value="Dipeptide_epimerase"/>
</dbReference>
<evidence type="ECO:0000313" key="10">
    <source>
        <dbReference type="Proteomes" id="UP000229730"/>
    </source>
</evidence>
<evidence type="ECO:0000259" key="8">
    <source>
        <dbReference type="SMART" id="SM00922"/>
    </source>
</evidence>
<dbReference type="Proteomes" id="UP000229730">
    <property type="component" value="Unassembled WGS sequence"/>
</dbReference>
<organism evidence="9 10">
    <name type="scientific">Paremcibacter congregatus</name>
    <dbReference type="NCBI Taxonomy" id="2043170"/>
    <lineage>
        <taxon>Bacteria</taxon>
        <taxon>Pseudomonadati</taxon>
        <taxon>Pseudomonadota</taxon>
        <taxon>Alphaproteobacteria</taxon>
        <taxon>Emcibacterales</taxon>
        <taxon>Emcibacteraceae</taxon>
        <taxon>Paremcibacter</taxon>
    </lineage>
</organism>
<dbReference type="SFLD" id="SFLDG00180">
    <property type="entry name" value="muconate_cycloisomerase"/>
    <property type="match status" value="1"/>
</dbReference>
<accession>A0A2G4YWI5</accession>
<dbReference type="EMBL" id="PDEM01000009">
    <property type="protein sequence ID" value="PHZ85796.1"/>
    <property type="molecule type" value="Genomic_DNA"/>
</dbReference>
<dbReference type="SUPFAM" id="SSF54826">
    <property type="entry name" value="Enolase N-terminal domain-like"/>
    <property type="match status" value="1"/>
</dbReference>
<dbReference type="InterPro" id="IPR029065">
    <property type="entry name" value="Enolase_C-like"/>
</dbReference>
<dbReference type="SFLD" id="SFLDF00010">
    <property type="entry name" value="dipeptide_epimerase"/>
    <property type="match status" value="1"/>
</dbReference>
<dbReference type="InterPro" id="IPR013342">
    <property type="entry name" value="Mandelate_racemase_C"/>
</dbReference>
<feature type="binding site" evidence="6">
    <location>
        <position position="176"/>
    </location>
    <ligand>
        <name>Mg(2+)</name>
        <dbReference type="ChEBI" id="CHEBI:18420"/>
    </ligand>
</feature>
<keyword evidence="2 6" id="KW-0479">Metal-binding</keyword>
<dbReference type="NCBIfam" id="NF042940">
    <property type="entry name" value="racemase_DgcA"/>
    <property type="match status" value="1"/>
</dbReference>
<protein>
    <recommendedName>
        <fullName evidence="7">Dipeptide epimerase</fullName>
        <ecNumber evidence="7">5.1.1.-</ecNumber>
    </recommendedName>
</protein>
<gene>
    <name evidence="9" type="ORF">CRD36_03705</name>
</gene>
<feature type="domain" description="Mandelate racemase/muconate lactonizing enzyme C-terminal" evidence="8">
    <location>
        <begin position="132"/>
        <end position="223"/>
    </location>
</feature>
<comment type="caution">
    <text evidence="9">The sequence shown here is derived from an EMBL/GenBank/DDBJ whole genome shotgun (WGS) entry which is preliminary data.</text>
</comment>
<reference evidence="9 10" key="1">
    <citation type="submission" date="2017-10" db="EMBL/GenBank/DDBJ databases">
        <title>Frigbacter circumglobatus gen. nov. sp. nov., isolated from sediment cultured in situ.</title>
        <authorList>
            <person name="Zhao Z."/>
        </authorList>
    </citation>
    <scope>NUCLEOTIDE SEQUENCE [LARGE SCALE GENOMIC DNA]</scope>
    <source>
        <strain evidence="9 10">ZYL</strain>
    </source>
</reference>
<evidence type="ECO:0000256" key="5">
    <source>
        <dbReference type="PIRSR" id="PIRSR634603-1"/>
    </source>
</evidence>
<evidence type="ECO:0000256" key="7">
    <source>
        <dbReference type="RuleBase" id="RU366006"/>
    </source>
</evidence>
<comment type="cofactor">
    <cofactor evidence="6 7">
        <name>Mg(2+)</name>
        <dbReference type="ChEBI" id="CHEBI:18420"/>
    </cofactor>
    <text evidence="6 7">Binds 1 Mg(2+) ion per subunit.</text>
</comment>
<keyword evidence="4 7" id="KW-0413">Isomerase</keyword>
<dbReference type="Gene3D" id="3.20.20.120">
    <property type="entry name" value="Enolase-like C-terminal domain"/>
    <property type="match status" value="1"/>
</dbReference>
<dbReference type="CDD" id="cd03319">
    <property type="entry name" value="L-Ala-DL-Glu_epimerase"/>
    <property type="match status" value="1"/>
</dbReference>
<dbReference type="SFLD" id="SFLDS00001">
    <property type="entry name" value="Enolase"/>
    <property type="match status" value="1"/>
</dbReference>
<proteinExistence type="inferred from homology"/>